<feature type="binding site" evidence="6">
    <location>
        <position position="174"/>
    </location>
    <ligand>
        <name>Zn(2+)</name>
        <dbReference type="ChEBI" id="CHEBI:29105"/>
        <label>2</label>
    </ligand>
</feature>
<dbReference type="CDD" id="cd10719">
    <property type="entry name" value="DnaJ_zf"/>
    <property type="match status" value="1"/>
</dbReference>
<comment type="cofactor">
    <cofactor evidence="6">
        <name>Zn(2+)</name>
        <dbReference type="ChEBI" id="CHEBI:29105"/>
    </cofactor>
    <text evidence="6">Binds 2 Zn(2+) ions per monomer.</text>
</comment>
<dbReference type="PROSITE" id="PS51188">
    <property type="entry name" value="ZF_CR"/>
    <property type="match status" value="1"/>
</dbReference>
<feature type="domain" description="J" evidence="9">
    <location>
        <begin position="14"/>
        <end position="79"/>
    </location>
</feature>
<feature type="region of interest" description="Disordered" evidence="8">
    <location>
        <begin position="35"/>
        <end position="55"/>
    </location>
</feature>
<dbReference type="InterPro" id="IPR018253">
    <property type="entry name" value="DnaJ_domain_CS"/>
</dbReference>
<dbReference type="PRINTS" id="PR00625">
    <property type="entry name" value="JDOMAIN"/>
</dbReference>
<feature type="binding site" evidence="6">
    <location>
        <position position="214"/>
    </location>
    <ligand>
        <name>Zn(2+)</name>
        <dbReference type="ChEBI" id="CHEBI:29105"/>
        <label>1</label>
    </ligand>
</feature>
<dbReference type="InterPro" id="IPR002939">
    <property type="entry name" value="DnaJ_C"/>
</dbReference>
<dbReference type="InterPro" id="IPR012724">
    <property type="entry name" value="DnaJ"/>
</dbReference>
<evidence type="ECO:0000313" key="11">
    <source>
        <dbReference type="EMBL" id="PXF20996.1"/>
    </source>
</evidence>
<feature type="repeat" description="CXXCXGXG motif" evidence="6">
    <location>
        <begin position="200"/>
        <end position="207"/>
    </location>
</feature>
<evidence type="ECO:0000259" key="10">
    <source>
        <dbReference type="PROSITE" id="PS51188"/>
    </source>
</evidence>
<feature type="repeat" description="CXXCXGXG motif" evidence="6">
    <location>
        <begin position="174"/>
        <end position="181"/>
    </location>
</feature>
<feature type="repeat" description="CXXCXGXG motif" evidence="6">
    <location>
        <begin position="214"/>
        <end position="221"/>
    </location>
</feature>
<dbReference type="Gene3D" id="2.60.260.20">
    <property type="entry name" value="Urease metallochaperone UreE, N-terminal domain"/>
    <property type="match status" value="2"/>
</dbReference>
<dbReference type="AlphaFoldDB" id="A0A2V3HQ04"/>
<feature type="binding site" evidence="6">
    <location>
        <position position="157"/>
    </location>
    <ligand>
        <name>Zn(2+)</name>
        <dbReference type="ChEBI" id="CHEBI:29105"/>
        <label>1</label>
    </ligand>
</feature>
<dbReference type="SMART" id="SM00271">
    <property type="entry name" value="DnaJ"/>
    <property type="match status" value="1"/>
</dbReference>
<dbReference type="Proteomes" id="UP000248161">
    <property type="component" value="Unassembled WGS sequence"/>
</dbReference>
<evidence type="ECO:0000256" key="3">
    <source>
        <dbReference type="ARBA" id="ARBA00022771"/>
    </source>
</evidence>
<dbReference type="PANTHER" id="PTHR43096:SF10">
    <property type="entry name" value="CHAPERONE PROTEIN DNAJ A6, CHLOROPLASTIC"/>
    <property type="match status" value="1"/>
</dbReference>
<comment type="domain">
    <text evidence="6">The J domain is necessary and sufficient to stimulate DnaK ATPase activity. Zinc center 1 plays an important role in the autonomous, DnaK-independent chaperone activity of DnaJ. Zinc center 2 is essential for interaction with DnaK and for DnaJ activity.</text>
</comment>
<dbReference type="CDD" id="cd06257">
    <property type="entry name" value="DnaJ"/>
    <property type="match status" value="1"/>
</dbReference>
<proteinExistence type="inferred from homology"/>
<dbReference type="InterPro" id="IPR008971">
    <property type="entry name" value="HSP40/DnaJ_pept-bd"/>
</dbReference>
<evidence type="ECO:0000313" key="12">
    <source>
        <dbReference type="Proteomes" id="UP000248161"/>
    </source>
</evidence>
<feature type="compositionally biased region" description="Basic and acidic residues" evidence="8">
    <location>
        <begin position="41"/>
        <end position="55"/>
    </location>
</feature>
<feature type="binding site" evidence="6">
    <location>
        <position position="217"/>
    </location>
    <ligand>
        <name>Zn(2+)</name>
        <dbReference type="ChEBI" id="CHEBI:29105"/>
        <label>1</label>
    </ligand>
</feature>
<dbReference type="PROSITE" id="PS50076">
    <property type="entry name" value="DNAJ_2"/>
    <property type="match status" value="1"/>
</dbReference>
<dbReference type="InterPro" id="IPR001623">
    <property type="entry name" value="DnaJ_domain"/>
</dbReference>
<dbReference type="GO" id="GO:0005524">
    <property type="term" value="F:ATP binding"/>
    <property type="evidence" value="ECO:0007669"/>
    <property type="project" value="InterPro"/>
</dbReference>
<comment type="function">
    <text evidence="6">Participates actively in the response to hyperosmotic and heat shock by preventing the aggregation of stress-denatured proteins and by disaggregating proteins, also in an autonomous, DnaK-independent fashion. Unfolded proteins bind initially to DnaJ; upon interaction with the DnaJ-bound protein, DnaK hydrolyzes its bound ATP, resulting in the formation of a stable complex. GrpE releases ADP from DnaK; ATP binding to DnaK triggers the release of the substrate protein, thus completing the reaction cycle. Several rounds of ATP-dependent interactions between DnaJ, DnaK and GrpE are required for fully efficient folding. Also involved, together with DnaK and GrpE, in the DNA replication of plasmids through activation of initiation proteins.</text>
</comment>
<keyword evidence="3 6" id="KW-0863">Zinc-finger</keyword>
<evidence type="ECO:0000256" key="2">
    <source>
        <dbReference type="ARBA" id="ARBA00022737"/>
    </source>
</evidence>
<keyword evidence="6" id="KW-0346">Stress response</keyword>
<dbReference type="InterPro" id="IPR001305">
    <property type="entry name" value="HSP_DnaJ_Cys-rich_dom"/>
</dbReference>
<feature type="binding site" evidence="6">
    <location>
        <position position="160"/>
    </location>
    <ligand>
        <name>Zn(2+)</name>
        <dbReference type="ChEBI" id="CHEBI:29105"/>
        <label>1</label>
    </ligand>
</feature>
<dbReference type="HAMAP" id="MF_01152">
    <property type="entry name" value="DnaJ"/>
    <property type="match status" value="1"/>
</dbReference>
<comment type="caution">
    <text evidence="11">The sequence shown here is derived from an EMBL/GenBank/DDBJ whole genome shotgun (WGS) entry which is preliminary data.</text>
</comment>
<feature type="binding site" evidence="6">
    <location>
        <position position="177"/>
    </location>
    <ligand>
        <name>Zn(2+)</name>
        <dbReference type="ChEBI" id="CHEBI:29105"/>
        <label>2</label>
    </ligand>
</feature>
<evidence type="ECO:0000256" key="5">
    <source>
        <dbReference type="ARBA" id="ARBA00023186"/>
    </source>
</evidence>
<dbReference type="CDD" id="cd10747">
    <property type="entry name" value="DnaJ_C"/>
    <property type="match status" value="1"/>
</dbReference>
<feature type="zinc finger region" description="CR-type" evidence="7">
    <location>
        <begin position="144"/>
        <end position="226"/>
    </location>
</feature>
<dbReference type="Pfam" id="PF00226">
    <property type="entry name" value="DnaJ"/>
    <property type="match status" value="1"/>
</dbReference>
<comment type="subcellular location">
    <subcellularLocation>
        <location evidence="6">Cytoplasm</location>
    </subcellularLocation>
</comment>
<comment type="subunit">
    <text evidence="6">Homodimer.</text>
</comment>
<dbReference type="SUPFAM" id="SSF57938">
    <property type="entry name" value="DnaJ/Hsp40 cysteine-rich domain"/>
    <property type="match status" value="1"/>
</dbReference>
<feature type="binding site" evidence="6">
    <location>
        <position position="200"/>
    </location>
    <ligand>
        <name>Zn(2+)</name>
        <dbReference type="ChEBI" id="CHEBI:29105"/>
        <label>2</label>
    </ligand>
</feature>
<sequence>MSRRQVGDVSGKRDYYEVLGLSKDATDTEVKRAFRSLARQHHPDKNPDDTDSEKRFKEVQEAYAVLSDPDERRKYDMFGHEQPGGSPFGPGGFQGINISIDDLFGGGFESIFSQLFSGTRGTRRNRGQDLLVHHEVPFQAAMAGLEDEIEIDVLKVCAKCDGTGSESPDGVRECPTCDGRGRLQRIERAGPFTKQVVSDCPTCRGEGRIVQDPCSGCRGHGRASQAKQIRFMVPAGISSGTRLRMRGHGEAPKGNRGNSGDLYIQIEVKSHPWFERDGPDLLMALPLGYVDLVLGTEIEIPHIDGKSLSIKVPAGSKPGETLTIADRGLPGARGRRGRGSVTVLLKLDMPGRVPRGLRKSLEGMRDQIGTDMDSLQDRIRDEAIGRRRG</sequence>
<dbReference type="Gene3D" id="1.10.287.110">
    <property type="entry name" value="DnaJ domain"/>
    <property type="match status" value="1"/>
</dbReference>
<dbReference type="EMBL" id="PSPG01000013">
    <property type="protein sequence ID" value="PXF20996.1"/>
    <property type="molecule type" value="Genomic_DNA"/>
</dbReference>
<evidence type="ECO:0000256" key="4">
    <source>
        <dbReference type="ARBA" id="ARBA00022833"/>
    </source>
</evidence>
<organism evidence="11 12">
    <name type="scientific">Candidatus Thalassarchaeum betae</name>
    <dbReference type="NCBI Taxonomy" id="2599289"/>
    <lineage>
        <taxon>Archaea</taxon>
        <taxon>Methanobacteriati</taxon>
        <taxon>Thermoplasmatota</taxon>
        <taxon>Candidatus Poseidoniia</taxon>
        <taxon>Candidatus Poseidoniales</taxon>
        <taxon>Candidatus Thalassarchaeaceae</taxon>
        <taxon>Candidatus Thalassarchaeum</taxon>
    </lineage>
</organism>
<dbReference type="GO" id="GO:0005737">
    <property type="term" value="C:cytoplasm"/>
    <property type="evidence" value="ECO:0007669"/>
    <property type="project" value="UniProtKB-SubCell"/>
</dbReference>
<keyword evidence="4 6" id="KW-0862">Zinc</keyword>
<keyword evidence="6" id="KW-0235">DNA replication</keyword>
<dbReference type="InterPro" id="IPR036869">
    <property type="entry name" value="J_dom_sf"/>
</dbReference>
<dbReference type="Gene3D" id="2.10.230.10">
    <property type="entry name" value="Heat shock protein DnaJ, cysteine-rich domain"/>
    <property type="match status" value="1"/>
</dbReference>
<dbReference type="GO" id="GO:0009408">
    <property type="term" value="P:response to heat"/>
    <property type="evidence" value="ECO:0007669"/>
    <property type="project" value="InterPro"/>
</dbReference>
<dbReference type="GO" id="GO:0042026">
    <property type="term" value="P:protein refolding"/>
    <property type="evidence" value="ECO:0007669"/>
    <property type="project" value="TreeGrafter"/>
</dbReference>
<evidence type="ECO:0000256" key="8">
    <source>
        <dbReference type="SAM" id="MobiDB-lite"/>
    </source>
</evidence>
<dbReference type="SUPFAM" id="SSF46565">
    <property type="entry name" value="Chaperone J-domain"/>
    <property type="match status" value="1"/>
</dbReference>
<feature type="repeat" description="CXXCXGXG motif" evidence="6">
    <location>
        <begin position="157"/>
        <end position="164"/>
    </location>
</feature>
<dbReference type="Pfam" id="PF00684">
    <property type="entry name" value="DnaJ_CXXCXGXG"/>
    <property type="match status" value="1"/>
</dbReference>
<dbReference type="InterPro" id="IPR036410">
    <property type="entry name" value="HSP_DnaJ_Cys-rich_dom_sf"/>
</dbReference>
<evidence type="ECO:0000256" key="6">
    <source>
        <dbReference type="HAMAP-Rule" id="MF_01152"/>
    </source>
</evidence>
<dbReference type="SUPFAM" id="SSF49493">
    <property type="entry name" value="HSP40/DnaJ peptide-binding domain"/>
    <property type="match status" value="2"/>
</dbReference>
<feature type="binding site" evidence="6">
    <location>
        <position position="203"/>
    </location>
    <ligand>
        <name>Zn(2+)</name>
        <dbReference type="ChEBI" id="CHEBI:29105"/>
        <label>2</label>
    </ligand>
</feature>
<dbReference type="PROSITE" id="PS00636">
    <property type="entry name" value="DNAJ_1"/>
    <property type="match status" value="1"/>
</dbReference>
<dbReference type="GO" id="GO:0031072">
    <property type="term" value="F:heat shock protein binding"/>
    <property type="evidence" value="ECO:0007669"/>
    <property type="project" value="InterPro"/>
</dbReference>
<reference evidence="11 12" key="1">
    <citation type="journal article" date="2015" name="Nat. Commun.">
        <title>Genomic and transcriptomic evidence for scavenging of diverse organic compounds by widespread deep-sea archaea.</title>
        <authorList>
            <person name="Li M."/>
            <person name="Baker B.J."/>
            <person name="Anantharaman K."/>
            <person name="Jain S."/>
            <person name="Breier J.A."/>
            <person name="Dick G.J."/>
        </authorList>
    </citation>
    <scope>NUCLEOTIDE SEQUENCE [LARGE SCALE GENOMIC DNA]</scope>
    <source>
        <strain evidence="11">Cayman_51_deep</strain>
    </source>
</reference>
<keyword evidence="1 6" id="KW-0479">Metal-binding</keyword>
<evidence type="ECO:0000256" key="7">
    <source>
        <dbReference type="PROSITE-ProRule" id="PRU00546"/>
    </source>
</evidence>
<evidence type="ECO:0000259" key="9">
    <source>
        <dbReference type="PROSITE" id="PS50076"/>
    </source>
</evidence>
<dbReference type="GO" id="GO:0006260">
    <property type="term" value="P:DNA replication"/>
    <property type="evidence" value="ECO:0007669"/>
    <property type="project" value="UniProtKB-KW"/>
</dbReference>
<dbReference type="GO" id="GO:0008270">
    <property type="term" value="F:zinc ion binding"/>
    <property type="evidence" value="ECO:0007669"/>
    <property type="project" value="UniProtKB-UniRule"/>
</dbReference>
<feature type="domain" description="CR-type" evidence="10">
    <location>
        <begin position="144"/>
        <end position="226"/>
    </location>
</feature>
<gene>
    <name evidence="6" type="primary">dnaJ</name>
    <name evidence="11" type="ORF">CXX69_06055</name>
</gene>
<dbReference type="Pfam" id="PF01556">
    <property type="entry name" value="DnaJ_C"/>
    <property type="match status" value="1"/>
</dbReference>
<dbReference type="PANTHER" id="PTHR43096">
    <property type="entry name" value="DNAJ HOMOLOG 1, MITOCHONDRIAL-RELATED"/>
    <property type="match status" value="1"/>
</dbReference>
<evidence type="ECO:0000256" key="1">
    <source>
        <dbReference type="ARBA" id="ARBA00022723"/>
    </source>
</evidence>
<protein>
    <recommendedName>
        <fullName evidence="6">Chaperone protein DnaJ</fullName>
    </recommendedName>
</protein>
<keyword evidence="6" id="KW-0963">Cytoplasm</keyword>
<keyword evidence="2 6" id="KW-0677">Repeat</keyword>
<accession>A0A2V3HQ04</accession>
<comment type="similarity">
    <text evidence="6">Belongs to the DnaJ family.</text>
</comment>
<keyword evidence="5 6" id="KW-0143">Chaperone</keyword>
<dbReference type="FunFam" id="2.10.230.10:FF:000002">
    <property type="entry name" value="Molecular chaperone DnaJ"/>
    <property type="match status" value="1"/>
</dbReference>
<name>A0A2V3HQ04_9ARCH</name>
<dbReference type="GO" id="GO:0051082">
    <property type="term" value="F:unfolded protein binding"/>
    <property type="evidence" value="ECO:0007669"/>
    <property type="project" value="UniProtKB-UniRule"/>
</dbReference>